<dbReference type="AlphaFoldDB" id="A0A100WN36"/>
<protein>
    <submittedName>
        <fullName evidence="2">Uncharacterized protein</fullName>
    </submittedName>
</protein>
<evidence type="ECO:0000313" key="3">
    <source>
        <dbReference type="Proteomes" id="UP000069705"/>
    </source>
</evidence>
<comment type="caution">
    <text evidence="2">The sequence shown here is derived from an EMBL/GenBank/DDBJ whole genome shotgun (WGS) entry which is preliminary data.</text>
</comment>
<accession>A0A100WN36</accession>
<dbReference type="RefSeq" id="WP_061262863.1">
    <property type="nucleotide sequence ID" value="NZ_BCSZ01000012.1"/>
</dbReference>
<feature type="compositionally biased region" description="Low complexity" evidence="1">
    <location>
        <begin position="16"/>
        <end position="33"/>
    </location>
</feature>
<gene>
    <name evidence="2" type="ORF">RMCFA_1386</name>
</gene>
<proteinExistence type="predicted"/>
<reference evidence="2 3" key="1">
    <citation type="journal article" date="2016" name="Genome Announc.">
        <title>Draft Genome Sequences of Five Rapidly Growing Mycobacterium Species, M. thermoresistibile, M. fortuitum subsp. acetamidolyticum, M. canariasense, M. brisbanense, and M. novocastrense.</title>
        <authorList>
            <person name="Katahira K."/>
            <person name="Ogura Y."/>
            <person name="Gotoh Y."/>
            <person name="Hayashi T."/>
        </authorList>
    </citation>
    <scope>NUCLEOTIDE SEQUENCE [LARGE SCALE GENOMIC DNA]</scope>
    <source>
        <strain evidence="2 3">JCM6368</strain>
    </source>
</reference>
<evidence type="ECO:0000256" key="1">
    <source>
        <dbReference type="SAM" id="MobiDB-lite"/>
    </source>
</evidence>
<feature type="region of interest" description="Disordered" evidence="1">
    <location>
        <begin position="1"/>
        <end position="36"/>
    </location>
</feature>
<feature type="compositionally biased region" description="Acidic residues" evidence="1">
    <location>
        <begin position="1"/>
        <end position="12"/>
    </location>
</feature>
<name>A0A100WN36_MYCFO</name>
<dbReference type="EMBL" id="BCSZ01000012">
    <property type="protein sequence ID" value="GAT01272.1"/>
    <property type="molecule type" value="Genomic_DNA"/>
</dbReference>
<reference evidence="3" key="2">
    <citation type="submission" date="2016-02" db="EMBL/GenBank/DDBJ databases">
        <title>Draft genome sequence of five rapidly growing Mycobacterium species.</title>
        <authorList>
            <person name="Katahira K."/>
            <person name="Gotou Y."/>
            <person name="Iida K."/>
            <person name="Ogura Y."/>
            <person name="Hayashi T."/>
        </authorList>
    </citation>
    <scope>NUCLEOTIDE SEQUENCE [LARGE SCALE GENOMIC DNA]</scope>
    <source>
        <strain evidence="3">JCM6368</strain>
    </source>
</reference>
<organism evidence="2 3">
    <name type="scientific">Mycolicibacterium fortuitum subsp. acetamidolyticum</name>
    <dbReference type="NCBI Taxonomy" id="144550"/>
    <lineage>
        <taxon>Bacteria</taxon>
        <taxon>Bacillati</taxon>
        <taxon>Actinomycetota</taxon>
        <taxon>Actinomycetes</taxon>
        <taxon>Mycobacteriales</taxon>
        <taxon>Mycobacteriaceae</taxon>
        <taxon>Mycolicibacterium</taxon>
    </lineage>
</organism>
<dbReference type="Proteomes" id="UP000069705">
    <property type="component" value="Unassembled WGS sequence"/>
</dbReference>
<evidence type="ECO:0000313" key="2">
    <source>
        <dbReference type="EMBL" id="GAT01272.1"/>
    </source>
</evidence>
<sequence>MSDTDQPEDDAPPDPAAGAPEDFTTGRLADALRPPLPPEAIRAITEQMSTSIGSWGREYVSSLPKFDSSPTWSAISASLQSTGAGISEAVLNLGESTRGLDMAKLFKVESPKMPELVGMPKVPEFPVPEGISAAARRFTENLYPHVGGGVGSHIAAAALGGGLSGIASGLKLGLPPLSSSVADFVRSQFSGRELLGGRDPERMLGLGLGGFLPTDSPLLNIAPFGGVHEALGLQLAQYVPSATVSAALRRWMPGESIAESLSAFWRLADRGLPAAQVALAEALGLVAALQRGDIGVTERVKQFLITWLRFGEVSLELVASAVLVLHNTARWLPTDVRDFDPRKKLRSRILVEHRKASRLSTDPDLRFRGHPLRSLQEPIGDDEETGTVITLADRVADPHAVDPASQLGDEFVDPWMRELWWKFTDRERTILRAKSQQRVTWAEAAVECGGTPAEGEALRRKGKRLSKLDLAGKRPGRAVS</sequence>